<dbReference type="EMBL" id="FNCO01000002">
    <property type="protein sequence ID" value="SDG62170.1"/>
    <property type="molecule type" value="Genomic_DNA"/>
</dbReference>
<dbReference type="RefSeq" id="WP_167362034.1">
    <property type="nucleotide sequence ID" value="NZ_FNCO01000002.1"/>
</dbReference>
<sequence length="56" mass="6275">MTIRICNYEIMSFTDSTILISEKGMSSIKSPPLAEALEELKPLIGKDIPESTLKKY</sequence>
<dbReference type="Proteomes" id="UP000182894">
    <property type="component" value="Unassembled WGS sequence"/>
</dbReference>
<accession>A0A1G7VTE6</accession>
<evidence type="ECO:0000313" key="2">
    <source>
        <dbReference type="Proteomes" id="UP000182894"/>
    </source>
</evidence>
<dbReference type="AlphaFoldDB" id="A0A1G7VTE6"/>
<name>A0A1G7VTE6_9PSED</name>
<keyword evidence="2" id="KW-1185">Reference proteome</keyword>
<organism evidence="1 2">
    <name type="scientific">Pseudomonas abietaniphila</name>
    <dbReference type="NCBI Taxonomy" id="89065"/>
    <lineage>
        <taxon>Bacteria</taxon>
        <taxon>Pseudomonadati</taxon>
        <taxon>Pseudomonadota</taxon>
        <taxon>Gammaproteobacteria</taxon>
        <taxon>Pseudomonadales</taxon>
        <taxon>Pseudomonadaceae</taxon>
        <taxon>Pseudomonas</taxon>
    </lineage>
</organism>
<reference evidence="2" key="1">
    <citation type="submission" date="2016-10" db="EMBL/GenBank/DDBJ databases">
        <authorList>
            <person name="Varghese N."/>
            <person name="Submissions S."/>
        </authorList>
    </citation>
    <scope>NUCLEOTIDE SEQUENCE [LARGE SCALE GENOMIC DNA]</scope>
    <source>
        <strain evidence="2">ATCC 700689</strain>
    </source>
</reference>
<gene>
    <name evidence="1" type="ORF">SAMN05216605_102589</name>
</gene>
<proteinExistence type="predicted"/>
<evidence type="ECO:0000313" key="1">
    <source>
        <dbReference type="EMBL" id="SDG62170.1"/>
    </source>
</evidence>
<protein>
    <submittedName>
        <fullName evidence="1">McbB family protein</fullName>
    </submittedName>
</protein>